<keyword evidence="5 7" id="KW-0472">Membrane</keyword>
<feature type="domain" description="TM2" evidence="8">
    <location>
        <begin position="167"/>
        <end position="208"/>
    </location>
</feature>
<dbReference type="Proteomes" id="UP000694845">
    <property type="component" value="Unplaced"/>
</dbReference>
<feature type="transmembrane region" description="Helical" evidence="7">
    <location>
        <begin position="259"/>
        <end position="278"/>
    </location>
</feature>
<dbReference type="InterPro" id="IPR007829">
    <property type="entry name" value="TM2"/>
</dbReference>
<gene>
    <name evidence="10" type="primary">LOC110986606</name>
</gene>
<dbReference type="InterPro" id="IPR050932">
    <property type="entry name" value="TM2D1-3-like"/>
</dbReference>
<keyword evidence="9" id="KW-1185">Reference proteome</keyword>
<dbReference type="PANTHER" id="PTHR21016">
    <property type="entry name" value="BETA-AMYLOID BINDING PROTEIN-RELATED"/>
    <property type="match status" value="1"/>
</dbReference>
<feature type="transmembrane region" description="Helical" evidence="7">
    <location>
        <begin position="189"/>
        <end position="212"/>
    </location>
</feature>
<dbReference type="PANTHER" id="PTHR21016:SF25">
    <property type="entry name" value="TM2 DOMAIN-CONTAINING PROTEIN DDB_G0277895-RELATED"/>
    <property type="match status" value="1"/>
</dbReference>
<evidence type="ECO:0000256" key="1">
    <source>
        <dbReference type="ARBA" id="ARBA00004141"/>
    </source>
</evidence>
<evidence type="ECO:0000256" key="7">
    <source>
        <dbReference type="SAM" id="Phobius"/>
    </source>
</evidence>
<feature type="domain" description="TM2" evidence="8">
    <location>
        <begin position="239"/>
        <end position="281"/>
    </location>
</feature>
<evidence type="ECO:0000313" key="9">
    <source>
        <dbReference type="Proteomes" id="UP000694845"/>
    </source>
</evidence>
<feature type="transmembrane region" description="Helical" evidence="7">
    <location>
        <begin position="76"/>
        <end position="95"/>
    </location>
</feature>
<dbReference type="GeneID" id="110986606"/>
<comment type="similarity">
    <text evidence="2">Belongs to the TM2 family.</text>
</comment>
<evidence type="ECO:0000256" key="4">
    <source>
        <dbReference type="ARBA" id="ARBA00022989"/>
    </source>
</evidence>
<evidence type="ECO:0000256" key="3">
    <source>
        <dbReference type="ARBA" id="ARBA00022692"/>
    </source>
</evidence>
<protein>
    <submittedName>
        <fullName evidence="10">Uncharacterized protein LOC110986606 isoform X1</fullName>
    </submittedName>
</protein>
<keyword evidence="4 7" id="KW-1133">Transmembrane helix</keyword>
<feature type="compositionally biased region" description="Polar residues" evidence="6">
    <location>
        <begin position="26"/>
        <end position="45"/>
    </location>
</feature>
<dbReference type="AlphaFoldDB" id="A0A8B7ZF93"/>
<evidence type="ECO:0000313" key="10">
    <source>
        <dbReference type="RefSeq" id="XP_022104294.1"/>
    </source>
</evidence>
<evidence type="ECO:0000256" key="5">
    <source>
        <dbReference type="ARBA" id="ARBA00023136"/>
    </source>
</evidence>
<feature type="transmembrane region" description="Helical" evidence="7">
    <location>
        <begin position="101"/>
        <end position="120"/>
    </location>
</feature>
<evidence type="ECO:0000256" key="6">
    <source>
        <dbReference type="SAM" id="MobiDB-lite"/>
    </source>
</evidence>
<dbReference type="OMA" id="IWEHEIA"/>
<dbReference type="KEGG" id="aplc:110986606"/>
<comment type="subcellular location">
    <subcellularLocation>
        <location evidence="1">Membrane</location>
        <topology evidence="1">Multi-pass membrane protein</topology>
    </subcellularLocation>
</comment>
<reference evidence="10" key="1">
    <citation type="submission" date="2025-08" db="UniProtKB">
        <authorList>
            <consortium name="RefSeq"/>
        </authorList>
    </citation>
    <scope>IDENTIFICATION</scope>
</reference>
<name>A0A8B7ZF93_ACAPL</name>
<evidence type="ECO:0000259" key="8">
    <source>
        <dbReference type="Pfam" id="PF05154"/>
    </source>
</evidence>
<evidence type="ECO:0000256" key="2">
    <source>
        <dbReference type="ARBA" id="ARBA00008284"/>
    </source>
</evidence>
<organism evidence="9 10">
    <name type="scientific">Acanthaster planci</name>
    <name type="common">Crown-of-thorns starfish</name>
    <dbReference type="NCBI Taxonomy" id="133434"/>
    <lineage>
        <taxon>Eukaryota</taxon>
        <taxon>Metazoa</taxon>
        <taxon>Echinodermata</taxon>
        <taxon>Eleutherozoa</taxon>
        <taxon>Asterozoa</taxon>
        <taxon>Asteroidea</taxon>
        <taxon>Valvatacea</taxon>
        <taxon>Valvatida</taxon>
        <taxon>Acanthasteridae</taxon>
        <taxon>Acanthaster</taxon>
    </lineage>
</organism>
<keyword evidence="3 7" id="KW-0812">Transmembrane</keyword>
<feature type="region of interest" description="Disordered" evidence="6">
    <location>
        <begin position="306"/>
        <end position="422"/>
    </location>
</feature>
<accession>A0A8B7ZF93</accession>
<feature type="domain" description="TM2" evidence="8">
    <location>
        <begin position="73"/>
        <end position="120"/>
    </location>
</feature>
<dbReference type="RefSeq" id="XP_022104294.1">
    <property type="nucleotide sequence ID" value="XM_022248602.1"/>
</dbReference>
<feature type="compositionally biased region" description="Polar residues" evidence="6">
    <location>
        <begin position="326"/>
        <end position="344"/>
    </location>
</feature>
<dbReference type="Pfam" id="PF05154">
    <property type="entry name" value="TM2"/>
    <property type="match status" value="3"/>
</dbReference>
<feature type="region of interest" description="Disordered" evidence="6">
    <location>
        <begin position="1"/>
        <end position="67"/>
    </location>
</feature>
<dbReference type="GO" id="GO:0016020">
    <property type="term" value="C:membrane"/>
    <property type="evidence" value="ECO:0007669"/>
    <property type="project" value="UniProtKB-SubCell"/>
</dbReference>
<sequence>MASERSHLLACTTGSSDDGAGPSRMATPQASQHSLLPTNTTQSAGESRVPPPRGPEEAQPPRSVPPVPKTMLKTVVNAYIMWFPFGLLGFHHFYLKNASFGFKYLITFGLFGFGWLVDFWRMPMLVNAANMEIEAKWIWEHEICETMTGDEIPRFKYEKPKRLSDCYLLGFTTGFLGFHHHYLGRHVLGLVYLCTLGLLTVGFVSDWIRMPIHLKRYNERRAKEIQGIKEPQMYYLDDAYILAVPGGILGFHNFYLGRYFWGFVYLLTLGLLGMGWVMDLIRMPLLVQEANLRAKSGRSMFDGIEQGTKYRSTEDEVPRIDPYYSDYNSTHSHPSLSHSDTPARTVTAPHRNRILRPASQRPVPKPRHFKEFRSSDEFEPATSSQPEDFDLPPHSQGLSEPPPPYVSVADPGSALQNDETNI</sequence>
<dbReference type="OrthoDB" id="10262359at2759"/>
<proteinExistence type="inferred from homology"/>